<protein>
    <submittedName>
        <fullName evidence="1">Uncharacterized protein</fullName>
    </submittedName>
</protein>
<dbReference type="EMBL" id="CP029487">
    <property type="protein sequence ID" value="QCT70495.1"/>
    <property type="molecule type" value="Genomic_DNA"/>
</dbReference>
<proteinExistence type="predicted"/>
<keyword evidence="2" id="KW-1185">Reference proteome</keyword>
<dbReference type="Proteomes" id="UP000218387">
    <property type="component" value="Chromosome"/>
</dbReference>
<dbReference type="KEGG" id="emt:CPZ25_003880"/>
<dbReference type="RefSeq" id="WP_096919823.1">
    <property type="nucleotide sequence ID" value="NZ_CP029487.1"/>
</dbReference>
<sequence>MKGVACYDKELIEKIAEETGFAQDFVKKRRKPVWKAVLPICSWNGGQWLISRRLPLDTGEIGIDKCIDIIVDIVEKRCTLTSVKSKRCLLLNTKQIFS</sequence>
<gene>
    <name evidence="1" type="ORF">CPZ25_003880</name>
</gene>
<name>A0A4P9C7B5_EUBML</name>
<evidence type="ECO:0000313" key="1">
    <source>
        <dbReference type="EMBL" id="QCT70495.1"/>
    </source>
</evidence>
<dbReference type="AlphaFoldDB" id="A0A4P9C7B5"/>
<reference evidence="1 2" key="1">
    <citation type="submission" date="2018-05" db="EMBL/GenBank/DDBJ databases">
        <title>Genome comparison of Eubacterium sp.</title>
        <authorList>
            <person name="Feng Y."/>
            <person name="Sanchez-Andrea I."/>
            <person name="Stams A.J.M."/>
            <person name="De Vos W.M."/>
        </authorList>
    </citation>
    <scope>NUCLEOTIDE SEQUENCE [LARGE SCALE GENOMIC DNA]</scope>
    <source>
        <strain evidence="1 2">YI</strain>
    </source>
</reference>
<organism evidence="1 2">
    <name type="scientific">Eubacterium maltosivorans</name>
    <dbReference type="NCBI Taxonomy" id="2041044"/>
    <lineage>
        <taxon>Bacteria</taxon>
        <taxon>Bacillati</taxon>
        <taxon>Bacillota</taxon>
        <taxon>Clostridia</taxon>
        <taxon>Eubacteriales</taxon>
        <taxon>Eubacteriaceae</taxon>
        <taxon>Eubacterium</taxon>
    </lineage>
</organism>
<accession>A0A4P9C7B5</accession>
<evidence type="ECO:0000313" key="2">
    <source>
        <dbReference type="Proteomes" id="UP000218387"/>
    </source>
</evidence>